<evidence type="ECO:0000313" key="6">
    <source>
        <dbReference type="Proteomes" id="UP000189229"/>
    </source>
</evidence>
<protein>
    <submittedName>
        <fullName evidence="5">Acyl transferase domain protein</fullName>
    </submittedName>
</protein>
<proteinExistence type="predicted"/>
<keyword evidence="1" id="KW-0596">Phosphopantetheine</keyword>
<evidence type="ECO:0000256" key="1">
    <source>
        <dbReference type="ARBA" id="ARBA00022450"/>
    </source>
</evidence>
<evidence type="ECO:0000256" key="3">
    <source>
        <dbReference type="ARBA" id="ARBA00023268"/>
    </source>
</evidence>
<organism evidence="5 6">
    <name type="scientific">Mycobacterium kansasii</name>
    <dbReference type="NCBI Taxonomy" id="1768"/>
    <lineage>
        <taxon>Bacteria</taxon>
        <taxon>Bacillati</taxon>
        <taxon>Actinomycetota</taxon>
        <taxon>Actinomycetes</taxon>
        <taxon>Mycobacteriales</taxon>
        <taxon>Mycobacteriaceae</taxon>
        <taxon>Mycobacterium</taxon>
    </lineage>
</organism>
<dbReference type="Gene3D" id="3.40.366.10">
    <property type="entry name" value="Malonyl-Coenzyme A Acyl Carrier Protein, domain 2"/>
    <property type="match status" value="1"/>
</dbReference>
<dbReference type="PANTHER" id="PTHR43775">
    <property type="entry name" value="FATTY ACID SYNTHASE"/>
    <property type="match status" value="1"/>
</dbReference>
<dbReference type="SUPFAM" id="SSF52151">
    <property type="entry name" value="FabD/lysophospholipase-like"/>
    <property type="match status" value="1"/>
</dbReference>
<dbReference type="Proteomes" id="UP000189229">
    <property type="component" value="Unassembled WGS sequence"/>
</dbReference>
<dbReference type="Gene3D" id="3.30.70.3290">
    <property type="match status" value="1"/>
</dbReference>
<name>A0A1V3XHP8_MYCKA</name>
<evidence type="ECO:0000313" key="5">
    <source>
        <dbReference type="EMBL" id="OOK78628.1"/>
    </source>
</evidence>
<dbReference type="InterPro" id="IPR014043">
    <property type="entry name" value="Acyl_transferase_dom"/>
</dbReference>
<dbReference type="InterPro" id="IPR016035">
    <property type="entry name" value="Acyl_Trfase/lysoPLipase"/>
</dbReference>
<keyword evidence="3" id="KW-0511">Multifunctional enzyme</keyword>
<dbReference type="GO" id="GO:0004312">
    <property type="term" value="F:fatty acid synthase activity"/>
    <property type="evidence" value="ECO:0007669"/>
    <property type="project" value="TreeGrafter"/>
</dbReference>
<keyword evidence="5" id="KW-0808">Transferase</keyword>
<dbReference type="GO" id="GO:0071770">
    <property type="term" value="P:DIM/DIP cell wall layer assembly"/>
    <property type="evidence" value="ECO:0007669"/>
    <property type="project" value="TreeGrafter"/>
</dbReference>
<keyword evidence="2" id="KW-0597">Phosphoprotein</keyword>
<dbReference type="GO" id="GO:0006633">
    <property type="term" value="P:fatty acid biosynthetic process"/>
    <property type="evidence" value="ECO:0007669"/>
    <property type="project" value="TreeGrafter"/>
</dbReference>
<dbReference type="AlphaFoldDB" id="A0A1V3XHP8"/>
<reference evidence="5 6" key="1">
    <citation type="submission" date="2017-02" db="EMBL/GenBank/DDBJ databases">
        <title>Complete genome sequences of Mycobacterium kansasii strains isolated from rhesus macaques.</title>
        <authorList>
            <person name="Panda A."/>
            <person name="Nagaraj S."/>
            <person name="Zhao X."/>
            <person name="Tettelin H."/>
            <person name="Detolla L.J."/>
        </authorList>
    </citation>
    <scope>NUCLEOTIDE SEQUENCE [LARGE SCALE GENOMIC DNA]</scope>
    <source>
        <strain evidence="5 6">11-3813</strain>
    </source>
</reference>
<dbReference type="GO" id="GO:0005737">
    <property type="term" value="C:cytoplasm"/>
    <property type="evidence" value="ECO:0007669"/>
    <property type="project" value="TreeGrafter"/>
</dbReference>
<gene>
    <name evidence="5" type="ORF">BZL30_2740</name>
</gene>
<feature type="domain" description="Malonyl-CoA:ACP transacylase (MAT)" evidence="4">
    <location>
        <begin position="2"/>
        <end position="96"/>
    </location>
</feature>
<evidence type="ECO:0000259" key="4">
    <source>
        <dbReference type="Pfam" id="PF00698"/>
    </source>
</evidence>
<sequence length="189" mass="20714">MYSTVTGDRLVDRVPDAAYWVENLCAPVLFPAAIGRLFDAGHDTFLEISPHPILLSEVHAGADERGIPSTLLRSMCRDEPERATMLASLGALYTHGQTVAWEQLHSGSGRCVPAPTYPWQRQRFWLDERNAAEVGINDGRRRLSAWSPQPAARLPREPASTKRCAALAGRSANGCSSHTWALKPLANSV</sequence>
<accession>A0A1V3XHP8</accession>
<comment type="caution">
    <text evidence="5">The sequence shown here is derived from an EMBL/GenBank/DDBJ whole genome shotgun (WGS) entry which is preliminary data.</text>
</comment>
<dbReference type="EMBL" id="MVBM01000002">
    <property type="protein sequence ID" value="OOK78628.1"/>
    <property type="molecule type" value="Genomic_DNA"/>
</dbReference>
<dbReference type="InterPro" id="IPR001227">
    <property type="entry name" value="Ac_transferase_dom_sf"/>
</dbReference>
<evidence type="ECO:0000256" key="2">
    <source>
        <dbReference type="ARBA" id="ARBA00022553"/>
    </source>
</evidence>
<dbReference type="Pfam" id="PF00698">
    <property type="entry name" value="Acyl_transf_1"/>
    <property type="match status" value="1"/>
</dbReference>
<dbReference type="PANTHER" id="PTHR43775:SF37">
    <property type="entry name" value="SI:DKEY-61P9.11"/>
    <property type="match status" value="1"/>
</dbReference>
<dbReference type="GO" id="GO:0005886">
    <property type="term" value="C:plasma membrane"/>
    <property type="evidence" value="ECO:0007669"/>
    <property type="project" value="TreeGrafter"/>
</dbReference>
<dbReference type="InterPro" id="IPR050091">
    <property type="entry name" value="PKS_NRPS_Biosynth_Enz"/>
</dbReference>